<evidence type="ECO:0000313" key="2">
    <source>
        <dbReference type="EMBL" id="GAJ08527.1"/>
    </source>
</evidence>
<organism evidence="2">
    <name type="scientific">marine sediment metagenome</name>
    <dbReference type="NCBI Taxonomy" id="412755"/>
    <lineage>
        <taxon>unclassified sequences</taxon>
        <taxon>metagenomes</taxon>
        <taxon>ecological metagenomes</taxon>
    </lineage>
</organism>
<evidence type="ECO:0000259" key="1">
    <source>
        <dbReference type="Pfam" id="PF13248"/>
    </source>
</evidence>
<feature type="non-terminal residue" evidence="2">
    <location>
        <position position="53"/>
    </location>
</feature>
<feature type="domain" description="Putative zinc-ribbon" evidence="1">
    <location>
        <begin position="8"/>
        <end position="28"/>
    </location>
</feature>
<comment type="caution">
    <text evidence="2">The sequence shown here is derived from an EMBL/GenBank/DDBJ whole genome shotgun (WGS) entry which is preliminary data.</text>
</comment>
<accession>X1UY86</accession>
<dbReference type="Pfam" id="PF13248">
    <property type="entry name" value="Zn_ribbon_3"/>
    <property type="match status" value="1"/>
</dbReference>
<proteinExistence type="predicted"/>
<protein>
    <recommendedName>
        <fullName evidence="1">Putative zinc-ribbon domain-containing protein</fullName>
    </recommendedName>
</protein>
<dbReference type="InterPro" id="IPR059113">
    <property type="entry name" value="Znf_ribbon"/>
</dbReference>
<dbReference type="EMBL" id="BARW01025433">
    <property type="protein sequence ID" value="GAJ08527.1"/>
    <property type="molecule type" value="Genomic_DNA"/>
</dbReference>
<name>X1UY86_9ZZZZ</name>
<gene>
    <name evidence="2" type="ORF">S12H4_41694</name>
</gene>
<dbReference type="AlphaFoldDB" id="X1UY86"/>
<sequence>MSDLVESKCPYCAEKIKAEAIKCKYCGEWLKKDVQDVPKDPSLINTSHPEQKK</sequence>
<reference evidence="2" key="1">
    <citation type="journal article" date="2014" name="Front. Microbiol.">
        <title>High frequency of phylogenetically diverse reductive dehalogenase-homologous genes in deep subseafloor sedimentary metagenomes.</title>
        <authorList>
            <person name="Kawai M."/>
            <person name="Futagami T."/>
            <person name="Toyoda A."/>
            <person name="Takaki Y."/>
            <person name="Nishi S."/>
            <person name="Hori S."/>
            <person name="Arai W."/>
            <person name="Tsubouchi T."/>
            <person name="Morono Y."/>
            <person name="Uchiyama I."/>
            <person name="Ito T."/>
            <person name="Fujiyama A."/>
            <person name="Inagaki F."/>
            <person name="Takami H."/>
        </authorList>
    </citation>
    <scope>NUCLEOTIDE SEQUENCE</scope>
    <source>
        <strain evidence="2">Expedition CK06-06</strain>
    </source>
</reference>